<dbReference type="InterPro" id="IPR046357">
    <property type="entry name" value="PPIase_dom_sf"/>
</dbReference>
<feature type="chain" id="PRO_5013109132" description="Parvulin-like PPIase" evidence="10">
    <location>
        <begin position="30"/>
        <end position="305"/>
    </location>
</feature>
<feature type="region of interest" description="Disordered" evidence="9">
    <location>
        <begin position="33"/>
        <end position="52"/>
    </location>
</feature>
<organism evidence="12 13">
    <name type="scientific">Aquibium oceanicum</name>
    <dbReference type="NCBI Taxonomy" id="1670800"/>
    <lineage>
        <taxon>Bacteria</taxon>
        <taxon>Pseudomonadati</taxon>
        <taxon>Pseudomonadota</taxon>
        <taxon>Alphaproteobacteria</taxon>
        <taxon>Hyphomicrobiales</taxon>
        <taxon>Phyllobacteriaceae</taxon>
        <taxon>Aquibium</taxon>
    </lineage>
</organism>
<evidence type="ECO:0000256" key="2">
    <source>
        <dbReference type="ARBA" id="ARBA00007656"/>
    </source>
</evidence>
<keyword evidence="5 8" id="KW-0697">Rotamase</keyword>
<sequence>MRVPFDLRLLSACALAAGLSVAAPLGALAQDSTAPAQETPAAAAPETPSPDTVIATVNGADVTEGELDMALNDLGEQFAQLPAEQKRAAALSAVIEIRLLAQQAADAGLGENEAFKQRMAFLRERALHSAFVEQKVAAEVTDEAVRARYDKEVAATPPTNEIRARHILVKTKEEAEAIIAQLEGGGDFEAIAKEKSTDGAAPQGGDLGYFGPGQMVPAFEKAAFALEVGEYSKEPVETDFGFHVIKVEDKRTQQPPAFDQVKDQVRSLLFREKYFEMVQSARSAAEIDVKDPALKEAVGKIDAAQ</sequence>
<dbReference type="PANTHER" id="PTHR47245:SF2">
    <property type="entry name" value="PEPTIDYL-PROLYL CIS-TRANS ISOMERASE HP_0175-RELATED"/>
    <property type="match status" value="1"/>
</dbReference>
<dbReference type="Proteomes" id="UP000182840">
    <property type="component" value="Chromosome"/>
</dbReference>
<dbReference type="Gene3D" id="3.10.50.40">
    <property type="match status" value="1"/>
</dbReference>
<gene>
    <name evidence="12" type="ORF">BSQ44_22995</name>
</gene>
<feature type="signal peptide" evidence="10">
    <location>
        <begin position="1"/>
        <end position="29"/>
    </location>
</feature>
<dbReference type="GO" id="GO:0003755">
    <property type="term" value="F:peptidyl-prolyl cis-trans isomerase activity"/>
    <property type="evidence" value="ECO:0007669"/>
    <property type="project" value="UniProtKB-KW"/>
</dbReference>
<dbReference type="InterPro" id="IPR027304">
    <property type="entry name" value="Trigger_fact/SurA_dom_sf"/>
</dbReference>
<keyword evidence="10" id="KW-0732">Signal</keyword>
<keyword evidence="13" id="KW-1185">Reference proteome</keyword>
<comment type="catalytic activity">
    <reaction evidence="1">
        <text>[protein]-peptidylproline (omega=180) = [protein]-peptidylproline (omega=0)</text>
        <dbReference type="Rhea" id="RHEA:16237"/>
        <dbReference type="Rhea" id="RHEA-COMP:10747"/>
        <dbReference type="Rhea" id="RHEA-COMP:10748"/>
        <dbReference type="ChEBI" id="CHEBI:83833"/>
        <dbReference type="ChEBI" id="CHEBI:83834"/>
        <dbReference type="EC" id="5.2.1.8"/>
    </reaction>
</comment>
<dbReference type="PANTHER" id="PTHR47245">
    <property type="entry name" value="PEPTIDYLPROLYL ISOMERASE"/>
    <property type="match status" value="1"/>
</dbReference>
<evidence type="ECO:0000256" key="10">
    <source>
        <dbReference type="SAM" id="SignalP"/>
    </source>
</evidence>
<evidence type="ECO:0000256" key="7">
    <source>
        <dbReference type="ARBA" id="ARBA00031484"/>
    </source>
</evidence>
<dbReference type="KEGG" id="meso:BSQ44_22995"/>
<dbReference type="EMBL" id="CP018171">
    <property type="protein sequence ID" value="APH73919.1"/>
    <property type="molecule type" value="Genomic_DNA"/>
</dbReference>
<proteinExistence type="inferred from homology"/>
<feature type="domain" description="PpiC" evidence="11">
    <location>
        <begin position="159"/>
        <end position="249"/>
    </location>
</feature>
<keyword evidence="8 12" id="KW-0413">Isomerase</keyword>
<evidence type="ECO:0000256" key="9">
    <source>
        <dbReference type="SAM" id="MobiDB-lite"/>
    </source>
</evidence>
<evidence type="ECO:0000256" key="6">
    <source>
        <dbReference type="ARBA" id="ARBA00030642"/>
    </source>
</evidence>
<dbReference type="PROSITE" id="PS50198">
    <property type="entry name" value="PPIC_PPIASE_2"/>
    <property type="match status" value="1"/>
</dbReference>
<dbReference type="AlphaFoldDB" id="A0A1L3SWX3"/>
<dbReference type="Gene3D" id="1.10.8.1040">
    <property type="match status" value="1"/>
</dbReference>
<dbReference type="SUPFAM" id="SSF54534">
    <property type="entry name" value="FKBP-like"/>
    <property type="match status" value="1"/>
</dbReference>
<dbReference type="OrthoDB" id="14196at2"/>
<evidence type="ECO:0000256" key="4">
    <source>
        <dbReference type="ARBA" id="ARBA00018370"/>
    </source>
</evidence>
<name>A0A1L3SWX3_9HYPH</name>
<dbReference type="EC" id="5.2.1.8" evidence="3"/>
<reference evidence="13" key="1">
    <citation type="submission" date="2016-11" db="EMBL/GenBank/DDBJ databases">
        <title>Mesorhizobium oceanicum sp. nov., isolated from deep seawater in South China Sea.</title>
        <authorList>
            <person name="Fu G.-Y."/>
        </authorList>
    </citation>
    <scope>NUCLEOTIDE SEQUENCE [LARGE SCALE GENOMIC DNA]</scope>
    <source>
        <strain evidence="13">B7</strain>
    </source>
</reference>
<dbReference type="InterPro" id="IPR050245">
    <property type="entry name" value="PrsA_foldase"/>
</dbReference>
<evidence type="ECO:0000256" key="8">
    <source>
        <dbReference type="PROSITE-ProRule" id="PRU00278"/>
    </source>
</evidence>
<dbReference type="Pfam" id="PF13616">
    <property type="entry name" value="Rotamase_3"/>
    <property type="match status" value="1"/>
</dbReference>
<dbReference type="STRING" id="1670800.BSQ44_22995"/>
<evidence type="ECO:0000256" key="5">
    <source>
        <dbReference type="ARBA" id="ARBA00023110"/>
    </source>
</evidence>
<protein>
    <recommendedName>
        <fullName evidence="4">Parvulin-like PPIase</fullName>
        <ecNumber evidence="3">5.2.1.8</ecNumber>
    </recommendedName>
    <alternativeName>
        <fullName evidence="6">Peptidyl-prolyl cis-trans isomerase plp</fullName>
    </alternativeName>
    <alternativeName>
        <fullName evidence="7">Rotamase plp</fullName>
    </alternativeName>
</protein>
<accession>A0A1L3SWX3</accession>
<dbReference type="RefSeq" id="WP_072607382.1">
    <property type="nucleotide sequence ID" value="NZ_CP018171.1"/>
</dbReference>
<evidence type="ECO:0000313" key="13">
    <source>
        <dbReference type="Proteomes" id="UP000182840"/>
    </source>
</evidence>
<evidence type="ECO:0000256" key="1">
    <source>
        <dbReference type="ARBA" id="ARBA00000971"/>
    </source>
</evidence>
<evidence type="ECO:0000313" key="12">
    <source>
        <dbReference type="EMBL" id="APH73919.1"/>
    </source>
</evidence>
<evidence type="ECO:0000259" key="11">
    <source>
        <dbReference type="PROSITE" id="PS50198"/>
    </source>
</evidence>
<feature type="compositionally biased region" description="Low complexity" evidence="9">
    <location>
        <begin position="33"/>
        <end position="50"/>
    </location>
</feature>
<dbReference type="InterPro" id="IPR000297">
    <property type="entry name" value="PPIase_PpiC"/>
</dbReference>
<evidence type="ECO:0000256" key="3">
    <source>
        <dbReference type="ARBA" id="ARBA00013194"/>
    </source>
</evidence>
<dbReference type="SUPFAM" id="SSF109998">
    <property type="entry name" value="Triger factor/SurA peptide-binding domain-like"/>
    <property type="match status" value="1"/>
</dbReference>
<comment type="similarity">
    <text evidence="2">Belongs to the PpiC/parvulin rotamase family.</text>
</comment>